<dbReference type="InterPro" id="IPR005829">
    <property type="entry name" value="Sugar_transporter_CS"/>
</dbReference>
<feature type="transmembrane region" description="Helical" evidence="5">
    <location>
        <begin position="240"/>
        <end position="259"/>
    </location>
</feature>
<dbReference type="Pfam" id="PF07690">
    <property type="entry name" value="MFS_1"/>
    <property type="match status" value="1"/>
</dbReference>
<accession>A0ABS1M200</accession>
<dbReference type="RefSeq" id="WP_201945822.1">
    <property type="nucleotide sequence ID" value="NZ_JAERRJ010000003.1"/>
</dbReference>
<evidence type="ECO:0000256" key="1">
    <source>
        <dbReference type="ARBA" id="ARBA00004651"/>
    </source>
</evidence>
<keyword evidence="3 5" id="KW-1133">Transmembrane helix</keyword>
<keyword evidence="2 5" id="KW-0812">Transmembrane</keyword>
<feature type="transmembrane region" description="Helical" evidence="5">
    <location>
        <begin position="342"/>
        <end position="361"/>
    </location>
</feature>
<keyword evidence="4 5" id="KW-0472">Membrane</keyword>
<feature type="transmembrane region" description="Helical" evidence="5">
    <location>
        <begin position="445"/>
        <end position="464"/>
    </location>
</feature>
<evidence type="ECO:0000256" key="4">
    <source>
        <dbReference type="ARBA" id="ARBA00023136"/>
    </source>
</evidence>
<comment type="caution">
    <text evidence="7">The sequence shown here is derived from an EMBL/GenBank/DDBJ whole genome shotgun (WGS) entry which is preliminary data.</text>
</comment>
<protein>
    <submittedName>
        <fullName evidence="7">MFS transporter</fullName>
    </submittedName>
</protein>
<dbReference type="Gene3D" id="1.20.1720.10">
    <property type="entry name" value="Multidrug resistance protein D"/>
    <property type="match status" value="1"/>
</dbReference>
<feature type="transmembrane region" description="Helical" evidence="5">
    <location>
        <begin position="373"/>
        <end position="403"/>
    </location>
</feature>
<feature type="transmembrane region" description="Helical" evidence="5">
    <location>
        <begin position="415"/>
        <end position="433"/>
    </location>
</feature>
<feature type="transmembrane region" description="Helical" evidence="5">
    <location>
        <begin position="59"/>
        <end position="78"/>
    </location>
</feature>
<feature type="transmembrane region" description="Helical" evidence="5">
    <location>
        <begin position="280"/>
        <end position="301"/>
    </location>
</feature>
<sequence length="470" mass="47929">MVQYSQRAETAAATTADRSNLVLLILCSAAFTAMLDVFVVNIAFTAIGAAYTGSSLADLSWILNAYTIVYAALLIPAGRLADRYGRKAGFLGGLAVFTLASAVCAASPTLGVLIAARVLQAAGAAALTPASLGLLLTAMPAAERAYAVKVWATSTSVAAALGPVLGGALVQLSWQWVFLVNVPIGVAALLAAIRFVPDSRDESVTAIPDVLGALVLAVALGATALALVQGPEWGWSGPGLPTAVAVAALGTAAIVIRVFRHPVPIVAPALLRVRTFSSANCTALLFCTAFGAVLPSVVLWLEGRAGFSALRTGWAIAPGPLMVPIFAAVSQQLLRRWSSGMVVAFGNLLVGVGAAMLALSADTEVDYATQVLPGWIVVGIGVGFALPTLLATATVGLPAAWVATGSAVVNTSRQLGYVLGVSLLVAVLGSTAVPAERAETVFTRAWWVIAAVAAVAALTSFGITEKRNSE</sequence>
<feature type="transmembrane region" description="Helical" evidence="5">
    <location>
        <begin position="208"/>
        <end position="228"/>
    </location>
</feature>
<dbReference type="PROSITE" id="PS50850">
    <property type="entry name" value="MFS"/>
    <property type="match status" value="1"/>
</dbReference>
<feature type="transmembrane region" description="Helical" evidence="5">
    <location>
        <begin position="150"/>
        <end position="170"/>
    </location>
</feature>
<dbReference type="InterPro" id="IPR036259">
    <property type="entry name" value="MFS_trans_sf"/>
</dbReference>
<name>A0ABS1M200_9NOCA</name>
<keyword evidence="8" id="KW-1185">Reference proteome</keyword>
<evidence type="ECO:0000256" key="3">
    <source>
        <dbReference type="ARBA" id="ARBA00022989"/>
    </source>
</evidence>
<gene>
    <name evidence="7" type="ORF">JK358_09760</name>
</gene>
<feature type="transmembrane region" description="Helical" evidence="5">
    <location>
        <begin position="121"/>
        <end position="138"/>
    </location>
</feature>
<dbReference type="InterPro" id="IPR020846">
    <property type="entry name" value="MFS_dom"/>
</dbReference>
<evidence type="ECO:0000256" key="5">
    <source>
        <dbReference type="SAM" id="Phobius"/>
    </source>
</evidence>
<dbReference type="PANTHER" id="PTHR42718">
    <property type="entry name" value="MAJOR FACILITATOR SUPERFAMILY MULTIDRUG TRANSPORTER MFSC"/>
    <property type="match status" value="1"/>
</dbReference>
<dbReference type="InterPro" id="IPR011701">
    <property type="entry name" value="MFS"/>
</dbReference>
<feature type="domain" description="Major facilitator superfamily (MFS) profile" evidence="6">
    <location>
        <begin position="22"/>
        <end position="468"/>
    </location>
</feature>
<evidence type="ECO:0000259" key="6">
    <source>
        <dbReference type="PROSITE" id="PS50850"/>
    </source>
</evidence>
<evidence type="ECO:0000256" key="2">
    <source>
        <dbReference type="ARBA" id="ARBA00022692"/>
    </source>
</evidence>
<dbReference type="PANTHER" id="PTHR42718:SF48">
    <property type="entry name" value="CONSERVED TWO-DOMAIN MEMBRANE PROTEIN-RELATED"/>
    <property type="match status" value="1"/>
</dbReference>
<dbReference type="CDD" id="cd17321">
    <property type="entry name" value="MFS_MMR_MDR_like"/>
    <property type="match status" value="1"/>
</dbReference>
<feature type="transmembrane region" description="Helical" evidence="5">
    <location>
        <begin position="90"/>
        <end position="115"/>
    </location>
</feature>
<proteinExistence type="predicted"/>
<dbReference type="Proteomes" id="UP000602198">
    <property type="component" value="Unassembled WGS sequence"/>
</dbReference>
<feature type="transmembrane region" description="Helical" evidence="5">
    <location>
        <begin position="21"/>
        <end position="47"/>
    </location>
</feature>
<dbReference type="Gene3D" id="1.20.1250.20">
    <property type="entry name" value="MFS general substrate transporter like domains"/>
    <property type="match status" value="1"/>
</dbReference>
<feature type="transmembrane region" description="Helical" evidence="5">
    <location>
        <begin position="176"/>
        <end position="196"/>
    </location>
</feature>
<organism evidence="7 8">
    <name type="scientific">Nocardia acididurans</name>
    <dbReference type="NCBI Taxonomy" id="2802282"/>
    <lineage>
        <taxon>Bacteria</taxon>
        <taxon>Bacillati</taxon>
        <taxon>Actinomycetota</taxon>
        <taxon>Actinomycetes</taxon>
        <taxon>Mycobacteriales</taxon>
        <taxon>Nocardiaceae</taxon>
        <taxon>Nocardia</taxon>
    </lineage>
</organism>
<evidence type="ECO:0000313" key="8">
    <source>
        <dbReference type="Proteomes" id="UP000602198"/>
    </source>
</evidence>
<dbReference type="PROSITE" id="PS00216">
    <property type="entry name" value="SUGAR_TRANSPORT_1"/>
    <property type="match status" value="1"/>
</dbReference>
<dbReference type="SUPFAM" id="SSF103473">
    <property type="entry name" value="MFS general substrate transporter"/>
    <property type="match status" value="1"/>
</dbReference>
<feature type="transmembrane region" description="Helical" evidence="5">
    <location>
        <begin position="313"/>
        <end position="330"/>
    </location>
</feature>
<comment type="subcellular location">
    <subcellularLocation>
        <location evidence="1">Cell membrane</location>
        <topology evidence="1">Multi-pass membrane protein</topology>
    </subcellularLocation>
</comment>
<evidence type="ECO:0000313" key="7">
    <source>
        <dbReference type="EMBL" id="MBL1074682.1"/>
    </source>
</evidence>
<reference evidence="7 8" key="1">
    <citation type="submission" date="2021-01" db="EMBL/GenBank/DDBJ databases">
        <title>WGS of actinomycetes isolated from Thailand.</title>
        <authorList>
            <person name="Thawai C."/>
        </authorList>
    </citation>
    <scope>NUCLEOTIDE SEQUENCE [LARGE SCALE GENOMIC DNA]</scope>
    <source>
        <strain evidence="7 8">LPG 2</strain>
    </source>
</reference>
<dbReference type="EMBL" id="JAERRJ010000003">
    <property type="protein sequence ID" value="MBL1074682.1"/>
    <property type="molecule type" value="Genomic_DNA"/>
</dbReference>